<dbReference type="GO" id="GO:0005829">
    <property type="term" value="C:cytosol"/>
    <property type="evidence" value="ECO:0007669"/>
    <property type="project" value="TreeGrafter"/>
</dbReference>
<evidence type="ECO:0000313" key="3">
    <source>
        <dbReference type="EMBL" id="OBZ93220.1"/>
    </source>
</evidence>
<evidence type="ECO:0000256" key="1">
    <source>
        <dbReference type="ARBA" id="ARBA00023125"/>
    </source>
</evidence>
<keyword evidence="1" id="KW-0238">DNA-binding</keyword>
<gene>
    <name evidence="3" type="ORF">ADU59_22405</name>
</gene>
<dbReference type="PANTHER" id="PTHR46797">
    <property type="entry name" value="HTH-TYPE TRANSCRIPTIONAL REGULATOR"/>
    <property type="match status" value="1"/>
</dbReference>
<proteinExistence type="predicted"/>
<dbReference type="PATRIC" id="fig|1612624.7.peg.2151"/>
<organism evidence="3 4">
    <name type="scientific">Pararhizobium polonicum</name>
    <dbReference type="NCBI Taxonomy" id="1612624"/>
    <lineage>
        <taxon>Bacteria</taxon>
        <taxon>Pseudomonadati</taxon>
        <taxon>Pseudomonadota</taxon>
        <taxon>Alphaproteobacteria</taxon>
        <taxon>Hyphomicrobiales</taxon>
        <taxon>Rhizobiaceae</taxon>
        <taxon>Rhizobium/Agrobacterium group</taxon>
        <taxon>Pararhizobium</taxon>
    </lineage>
</organism>
<dbReference type="Gene3D" id="1.10.260.40">
    <property type="entry name" value="lambda repressor-like DNA-binding domains"/>
    <property type="match status" value="1"/>
</dbReference>
<feature type="domain" description="HTH cro/C1-type" evidence="2">
    <location>
        <begin position="72"/>
        <end position="126"/>
    </location>
</feature>
<dbReference type="Proteomes" id="UP000093111">
    <property type="component" value="Unassembled WGS sequence"/>
</dbReference>
<dbReference type="InterPro" id="IPR001387">
    <property type="entry name" value="Cro/C1-type_HTH"/>
</dbReference>
<reference evidence="3 4" key="1">
    <citation type="journal article" date="2016" name="Syst. Appl. Microbiol.">
        <title>Pararhizobium polonicum sp. nov. isolated from tumors on stone fruit rootstocks.</title>
        <authorList>
            <person name="Pulawska J."/>
            <person name="Kuzmanovic N."/>
            <person name="Willems A."/>
            <person name="Pothier J.F."/>
        </authorList>
    </citation>
    <scope>NUCLEOTIDE SEQUENCE [LARGE SCALE GENOMIC DNA]</scope>
    <source>
        <strain evidence="3 4">F5.1</strain>
    </source>
</reference>
<dbReference type="GO" id="GO:0003677">
    <property type="term" value="F:DNA binding"/>
    <property type="evidence" value="ECO:0007669"/>
    <property type="project" value="UniProtKB-KW"/>
</dbReference>
<keyword evidence="4" id="KW-1185">Reference proteome</keyword>
<sequence>MNSAVSFKTPNGEELVLLSKQDYEDLVRQAELAEDLADAETVRVFHEKLARGEEELIPLEIVERLIDGENPIRVWREHRGLSAKKLAEIAGISAAYLSELETGKKEGSLSTFKSIATALRLDLDDLVRNETDSSARHP</sequence>
<dbReference type="AlphaFoldDB" id="A0A1C7NW37"/>
<evidence type="ECO:0000313" key="4">
    <source>
        <dbReference type="Proteomes" id="UP000093111"/>
    </source>
</evidence>
<dbReference type="PANTHER" id="PTHR46797:SF1">
    <property type="entry name" value="METHYLPHOSPHONATE SYNTHASE"/>
    <property type="match status" value="1"/>
</dbReference>
<dbReference type="CDD" id="cd00093">
    <property type="entry name" value="HTH_XRE"/>
    <property type="match status" value="1"/>
</dbReference>
<dbReference type="InterPro" id="IPR010982">
    <property type="entry name" value="Lambda_DNA-bd_dom_sf"/>
</dbReference>
<dbReference type="GO" id="GO:0003700">
    <property type="term" value="F:DNA-binding transcription factor activity"/>
    <property type="evidence" value="ECO:0007669"/>
    <property type="project" value="TreeGrafter"/>
</dbReference>
<dbReference type="InterPro" id="IPR050807">
    <property type="entry name" value="TransReg_Diox_bact_type"/>
</dbReference>
<comment type="caution">
    <text evidence="3">The sequence shown here is derived from an EMBL/GenBank/DDBJ whole genome shotgun (WGS) entry which is preliminary data.</text>
</comment>
<dbReference type="PROSITE" id="PS50943">
    <property type="entry name" value="HTH_CROC1"/>
    <property type="match status" value="1"/>
</dbReference>
<name>A0A1C7NW37_9HYPH</name>
<evidence type="ECO:0000259" key="2">
    <source>
        <dbReference type="PROSITE" id="PS50943"/>
    </source>
</evidence>
<dbReference type="SUPFAM" id="SSF47413">
    <property type="entry name" value="lambda repressor-like DNA-binding domains"/>
    <property type="match status" value="1"/>
</dbReference>
<accession>A0A1C7NW37</accession>
<protein>
    <submittedName>
        <fullName evidence="3">XRE family transcriptional regulator</fullName>
    </submittedName>
</protein>
<dbReference type="EMBL" id="LGLV01000015">
    <property type="protein sequence ID" value="OBZ93220.1"/>
    <property type="molecule type" value="Genomic_DNA"/>
</dbReference>
<dbReference type="STRING" id="1612624.ADU59_22405"/>
<dbReference type="SMART" id="SM00530">
    <property type="entry name" value="HTH_XRE"/>
    <property type="match status" value="1"/>
</dbReference>
<dbReference type="RefSeq" id="WP_068956705.1">
    <property type="nucleotide sequence ID" value="NZ_LGLV01000015.1"/>
</dbReference>
<dbReference type="Pfam" id="PF01381">
    <property type="entry name" value="HTH_3"/>
    <property type="match status" value="1"/>
</dbReference>